<keyword evidence="3" id="KW-0732">Signal</keyword>
<feature type="transmembrane region" description="Helical" evidence="2">
    <location>
        <begin position="95"/>
        <end position="117"/>
    </location>
</feature>
<protein>
    <recommendedName>
        <fullName evidence="6">Mid2 domain-containing protein</fullName>
    </recommendedName>
</protein>
<evidence type="ECO:0000256" key="3">
    <source>
        <dbReference type="SAM" id="SignalP"/>
    </source>
</evidence>
<keyword evidence="2" id="KW-1133">Transmembrane helix</keyword>
<sequence>MRFIILPFLVAAEIWVAGATGPDFIRQRHGSSIQVPLATTTPTATMVQYTSEFQREAEEASTQSKTKTKSSTTVTATSSKAAKSKNHGITKAAKIGIGVGVPLGVIAIVGAIAAYILGKRRGRKRRVDDPSGGAGKKIRDPSSEICSSIDSALPLSTSIVGQTPIAELPTVRSNESLEGPPTVERSSWWKSPFGRSESTKKERYELASNDPRSPRSPQELPA</sequence>
<keyword evidence="2" id="KW-0812">Transmembrane</keyword>
<feature type="compositionally biased region" description="Low complexity" evidence="1">
    <location>
        <begin position="60"/>
        <end position="81"/>
    </location>
</feature>
<feature type="region of interest" description="Disordered" evidence="1">
    <location>
        <begin position="120"/>
        <end position="143"/>
    </location>
</feature>
<feature type="region of interest" description="Disordered" evidence="1">
    <location>
        <begin position="170"/>
        <end position="222"/>
    </location>
</feature>
<evidence type="ECO:0000256" key="1">
    <source>
        <dbReference type="SAM" id="MobiDB-lite"/>
    </source>
</evidence>
<organism evidence="4 5">
    <name type="scientific">Lophiostoma macrostomum CBS 122681</name>
    <dbReference type="NCBI Taxonomy" id="1314788"/>
    <lineage>
        <taxon>Eukaryota</taxon>
        <taxon>Fungi</taxon>
        <taxon>Dikarya</taxon>
        <taxon>Ascomycota</taxon>
        <taxon>Pezizomycotina</taxon>
        <taxon>Dothideomycetes</taxon>
        <taxon>Pleosporomycetidae</taxon>
        <taxon>Pleosporales</taxon>
        <taxon>Lophiostomataceae</taxon>
        <taxon>Lophiostoma</taxon>
    </lineage>
</organism>
<dbReference type="Proteomes" id="UP000799324">
    <property type="component" value="Unassembled WGS sequence"/>
</dbReference>
<evidence type="ECO:0000313" key="4">
    <source>
        <dbReference type="EMBL" id="KAF2651689.1"/>
    </source>
</evidence>
<feature type="chain" id="PRO_5025373313" description="Mid2 domain-containing protein" evidence="3">
    <location>
        <begin position="20"/>
        <end position="222"/>
    </location>
</feature>
<evidence type="ECO:0000256" key="2">
    <source>
        <dbReference type="SAM" id="Phobius"/>
    </source>
</evidence>
<accession>A0A6A6SVH8</accession>
<proteinExistence type="predicted"/>
<reference evidence="4" key="1">
    <citation type="journal article" date="2020" name="Stud. Mycol.">
        <title>101 Dothideomycetes genomes: a test case for predicting lifestyles and emergence of pathogens.</title>
        <authorList>
            <person name="Haridas S."/>
            <person name="Albert R."/>
            <person name="Binder M."/>
            <person name="Bloem J."/>
            <person name="Labutti K."/>
            <person name="Salamov A."/>
            <person name="Andreopoulos B."/>
            <person name="Baker S."/>
            <person name="Barry K."/>
            <person name="Bills G."/>
            <person name="Bluhm B."/>
            <person name="Cannon C."/>
            <person name="Castanera R."/>
            <person name="Culley D."/>
            <person name="Daum C."/>
            <person name="Ezra D."/>
            <person name="Gonzalez J."/>
            <person name="Henrissat B."/>
            <person name="Kuo A."/>
            <person name="Liang C."/>
            <person name="Lipzen A."/>
            <person name="Lutzoni F."/>
            <person name="Magnuson J."/>
            <person name="Mondo S."/>
            <person name="Nolan M."/>
            <person name="Ohm R."/>
            <person name="Pangilinan J."/>
            <person name="Park H.-J."/>
            <person name="Ramirez L."/>
            <person name="Alfaro M."/>
            <person name="Sun H."/>
            <person name="Tritt A."/>
            <person name="Yoshinaga Y."/>
            <person name="Zwiers L.-H."/>
            <person name="Turgeon B."/>
            <person name="Goodwin S."/>
            <person name="Spatafora J."/>
            <person name="Crous P."/>
            <person name="Grigoriev I."/>
        </authorList>
    </citation>
    <scope>NUCLEOTIDE SEQUENCE</scope>
    <source>
        <strain evidence="4">CBS 122681</strain>
    </source>
</reference>
<feature type="region of interest" description="Disordered" evidence="1">
    <location>
        <begin position="54"/>
        <end position="85"/>
    </location>
</feature>
<dbReference type="AlphaFoldDB" id="A0A6A6SVH8"/>
<keyword evidence="5" id="KW-1185">Reference proteome</keyword>
<keyword evidence="2" id="KW-0472">Membrane</keyword>
<evidence type="ECO:0008006" key="6">
    <source>
        <dbReference type="Google" id="ProtNLM"/>
    </source>
</evidence>
<feature type="signal peptide" evidence="3">
    <location>
        <begin position="1"/>
        <end position="19"/>
    </location>
</feature>
<dbReference type="EMBL" id="MU004419">
    <property type="protein sequence ID" value="KAF2651689.1"/>
    <property type="molecule type" value="Genomic_DNA"/>
</dbReference>
<name>A0A6A6SVH8_9PLEO</name>
<gene>
    <name evidence="4" type="ORF">K491DRAFT_781642</name>
</gene>
<evidence type="ECO:0000313" key="5">
    <source>
        <dbReference type="Proteomes" id="UP000799324"/>
    </source>
</evidence>